<reference evidence="1" key="1">
    <citation type="journal article" date="2020" name="Stud. Mycol.">
        <title>101 Dothideomycetes genomes: a test case for predicting lifestyles and emergence of pathogens.</title>
        <authorList>
            <person name="Haridas S."/>
            <person name="Albert R."/>
            <person name="Binder M."/>
            <person name="Bloem J."/>
            <person name="Labutti K."/>
            <person name="Salamov A."/>
            <person name="Andreopoulos B."/>
            <person name="Baker S."/>
            <person name="Barry K."/>
            <person name="Bills G."/>
            <person name="Bluhm B."/>
            <person name="Cannon C."/>
            <person name="Castanera R."/>
            <person name="Culley D."/>
            <person name="Daum C."/>
            <person name="Ezra D."/>
            <person name="Gonzalez J."/>
            <person name="Henrissat B."/>
            <person name="Kuo A."/>
            <person name="Liang C."/>
            <person name="Lipzen A."/>
            <person name="Lutzoni F."/>
            <person name="Magnuson J."/>
            <person name="Mondo S."/>
            <person name="Nolan M."/>
            <person name="Ohm R."/>
            <person name="Pangilinan J."/>
            <person name="Park H.-J."/>
            <person name="Ramirez L."/>
            <person name="Alfaro M."/>
            <person name="Sun H."/>
            <person name="Tritt A."/>
            <person name="Yoshinaga Y."/>
            <person name="Zwiers L.-H."/>
            <person name="Turgeon B."/>
            <person name="Goodwin S."/>
            <person name="Spatafora J."/>
            <person name="Crous P."/>
            <person name="Grigoriev I."/>
        </authorList>
    </citation>
    <scope>NUCLEOTIDE SEQUENCE</scope>
    <source>
        <strain evidence="1">CBS 675.92</strain>
    </source>
</reference>
<proteinExistence type="predicted"/>
<protein>
    <submittedName>
        <fullName evidence="1">Uncharacterized protein</fullName>
    </submittedName>
</protein>
<organism evidence="1 2">
    <name type="scientific">Byssothecium circinans</name>
    <dbReference type="NCBI Taxonomy" id="147558"/>
    <lineage>
        <taxon>Eukaryota</taxon>
        <taxon>Fungi</taxon>
        <taxon>Dikarya</taxon>
        <taxon>Ascomycota</taxon>
        <taxon>Pezizomycotina</taxon>
        <taxon>Dothideomycetes</taxon>
        <taxon>Pleosporomycetidae</taxon>
        <taxon>Pleosporales</taxon>
        <taxon>Massarineae</taxon>
        <taxon>Massarinaceae</taxon>
        <taxon>Byssothecium</taxon>
    </lineage>
</organism>
<evidence type="ECO:0000313" key="1">
    <source>
        <dbReference type="EMBL" id="KAF1959375.1"/>
    </source>
</evidence>
<gene>
    <name evidence="1" type="ORF">CC80DRAFT_326136</name>
</gene>
<keyword evidence="2" id="KW-1185">Reference proteome</keyword>
<dbReference type="EMBL" id="ML976985">
    <property type="protein sequence ID" value="KAF1959375.1"/>
    <property type="molecule type" value="Genomic_DNA"/>
</dbReference>
<sequence length="95" mass="10841">MVTGLLISFTFPPSSAYKRSDLLWLSFLYTQYPLTQKSILKQLAKATCWSCVPFSALRRLRLRHESSPRKGHEWIAPSLVSSDIVLTFFIPSAVH</sequence>
<accession>A0A6A5U3D2</accession>
<evidence type="ECO:0000313" key="2">
    <source>
        <dbReference type="Proteomes" id="UP000800035"/>
    </source>
</evidence>
<name>A0A6A5U3D2_9PLEO</name>
<dbReference type="AlphaFoldDB" id="A0A6A5U3D2"/>
<dbReference type="Proteomes" id="UP000800035">
    <property type="component" value="Unassembled WGS sequence"/>
</dbReference>